<dbReference type="Gene3D" id="2.60.450.10">
    <property type="entry name" value="Lipopolysaccharide (LPS) transport protein A like domain"/>
    <property type="match status" value="2"/>
</dbReference>
<reference evidence="2" key="1">
    <citation type="submission" date="2018-06" db="EMBL/GenBank/DDBJ databases">
        <authorList>
            <person name="Zhirakovskaya E."/>
        </authorList>
    </citation>
    <scope>NUCLEOTIDE SEQUENCE</scope>
</reference>
<dbReference type="AlphaFoldDB" id="A0A3B1D736"/>
<evidence type="ECO:0000259" key="1">
    <source>
        <dbReference type="Pfam" id="PF13100"/>
    </source>
</evidence>
<organism evidence="2">
    <name type="scientific">hydrothermal vent metagenome</name>
    <dbReference type="NCBI Taxonomy" id="652676"/>
    <lineage>
        <taxon>unclassified sequences</taxon>
        <taxon>metagenomes</taxon>
        <taxon>ecological metagenomes</taxon>
    </lineage>
</organism>
<feature type="domain" description="Organic solvent tolerance-like N-terminal" evidence="1">
    <location>
        <begin position="36"/>
        <end position="176"/>
    </location>
</feature>
<protein>
    <recommendedName>
        <fullName evidence="1">Organic solvent tolerance-like N-terminal domain-containing protein</fullName>
    </recommendedName>
</protein>
<sequence length="449" mass="50951">MLSRILILFFITSVLLAQQKTETIKVIGDSLLGRVENGESIREVLGNVVMTQGDVRITCDKAIQNLTKNNAELISNVVVTQDTIEILTERAFYFGEEQYTYSDTSVTLEDGHFVLTADTGYYYFDIEKAIFYSDVQLVDSVSIVNSDKLTYYNKTSKAVAVGSVEIISEESAIYADSLVHFRNINHSEAFNNVVINDSKNDLNITGNYLIDDGEQKYTRITGAPLLRKVDTTSSGQLDTLYIRSAVMESIGDSTNRLIATDSVKIIRADFASVNNISILYRDENKILTYKKENDIIPPVLWYTNSQMVGDTINIYLIKSQLKWIDIRGNATIISQNEDYEYRFDQISGDRIELHFGDQGLKETDVINNVLSIYYMYEEGEPNGLLKSSSQRAKMFFEDNAVVDVRLYKSVESEYHPENLVEGKEKDFTLPTFIIYNNKPDLKDLLKGSR</sequence>
<dbReference type="EMBL" id="UOGD01000387">
    <property type="protein sequence ID" value="VAX27555.1"/>
    <property type="molecule type" value="Genomic_DNA"/>
</dbReference>
<dbReference type="InterPro" id="IPR005653">
    <property type="entry name" value="OstA-like_N"/>
</dbReference>
<name>A0A3B1D736_9ZZZZ</name>
<dbReference type="Pfam" id="PF13100">
    <property type="entry name" value="OstA_2"/>
    <property type="match status" value="1"/>
</dbReference>
<evidence type="ECO:0000313" key="2">
    <source>
        <dbReference type="EMBL" id="VAX27555.1"/>
    </source>
</evidence>
<gene>
    <name evidence="2" type="ORF">MNBD_IGNAVI01-2465</name>
</gene>
<accession>A0A3B1D736</accession>
<proteinExistence type="predicted"/>